<dbReference type="OrthoDB" id="9977941at2759"/>
<evidence type="ECO:0000313" key="2">
    <source>
        <dbReference type="EMBL" id="PYH94690.1"/>
    </source>
</evidence>
<feature type="signal peptide" evidence="1">
    <location>
        <begin position="1"/>
        <end position="19"/>
    </location>
</feature>
<evidence type="ECO:0000313" key="3">
    <source>
        <dbReference type="Proteomes" id="UP000247810"/>
    </source>
</evidence>
<gene>
    <name evidence="2" type="ORF">BO71DRAFT_379178</name>
</gene>
<evidence type="ECO:0008006" key="4">
    <source>
        <dbReference type="Google" id="ProtNLM"/>
    </source>
</evidence>
<dbReference type="PANTHER" id="PTHR42060:SF1">
    <property type="entry name" value="NHL REPEAT-CONTAINING PROTEIN"/>
    <property type="match status" value="1"/>
</dbReference>
<dbReference type="VEuPathDB" id="FungiDB:BO71DRAFT_379178"/>
<feature type="chain" id="PRO_5016430445" description="SMP-30/Gluconolactonase/LRE-like region domain-containing protein" evidence="1">
    <location>
        <begin position="20"/>
        <end position="326"/>
    </location>
</feature>
<protein>
    <recommendedName>
        <fullName evidence="4">SMP-30/Gluconolactonase/LRE-like region domain-containing protein</fullName>
    </recommendedName>
</protein>
<proteinExistence type="predicted"/>
<dbReference type="AlphaFoldDB" id="A0A319DBE3"/>
<keyword evidence="3" id="KW-1185">Reference proteome</keyword>
<dbReference type="EMBL" id="KZ825867">
    <property type="protein sequence ID" value="PYH94690.1"/>
    <property type="molecule type" value="Genomic_DNA"/>
</dbReference>
<dbReference type="Gene3D" id="2.120.10.30">
    <property type="entry name" value="TolB, C-terminal domain"/>
    <property type="match status" value="1"/>
</dbReference>
<accession>A0A319DBE3</accession>
<dbReference type="InterPro" id="IPR011042">
    <property type="entry name" value="6-blade_b-propeller_TolB-like"/>
</dbReference>
<organism evidence="2 3">
    <name type="scientific">Aspergillus ellipticus CBS 707.79</name>
    <dbReference type="NCBI Taxonomy" id="1448320"/>
    <lineage>
        <taxon>Eukaryota</taxon>
        <taxon>Fungi</taxon>
        <taxon>Dikarya</taxon>
        <taxon>Ascomycota</taxon>
        <taxon>Pezizomycotina</taxon>
        <taxon>Eurotiomycetes</taxon>
        <taxon>Eurotiomycetidae</taxon>
        <taxon>Eurotiales</taxon>
        <taxon>Aspergillaceae</taxon>
        <taxon>Aspergillus</taxon>
        <taxon>Aspergillus subgen. Circumdati</taxon>
    </lineage>
</organism>
<dbReference type="Proteomes" id="UP000247810">
    <property type="component" value="Unassembled WGS sequence"/>
</dbReference>
<dbReference type="PANTHER" id="PTHR42060">
    <property type="entry name" value="NHL REPEAT-CONTAINING PROTEIN-RELATED"/>
    <property type="match status" value="1"/>
</dbReference>
<dbReference type="InterPro" id="IPR052998">
    <property type="entry name" value="Hetero-Diels-Alderase-like"/>
</dbReference>
<dbReference type="SUPFAM" id="SSF63829">
    <property type="entry name" value="Calcium-dependent phosphotriesterase"/>
    <property type="match status" value="1"/>
</dbReference>
<evidence type="ECO:0000256" key="1">
    <source>
        <dbReference type="SAM" id="SignalP"/>
    </source>
</evidence>
<reference evidence="2 3" key="1">
    <citation type="submission" date="2018-02" db="EMBL/GenBank/DDBJ databases">
        <title>The genomes of Aspergillus section Nigri reveals drivers in fungal speciation.</title>
        <authorList>
            <consortium name="DOE Joint Genome Institute"/>
            <person name="Vesth T.C."/>
            <person name="Nybo J."/>
            <person name="Theobald S."/>
            <person name="Brandl J."/>
            <person name="Frisvad J.C."/>
            <person name="Nielsen K.F."/>
            <person name="Lyhne E.K."/>
            <person name="Kogle M.E."/>
            <person name="Kuo A."/>
            <person name="Riley R."/>
            <person name="Clum A."/>
            <person name="Nolan M."/>
            <person name="Lipzen A."/>
            <person name="Salamov A."/>
            <person name="Henrissat B."/>
            <person name="Wiebenga A."/>
            <person name="De vries R.P."/>
            <person name="Grigoriev I.V."/>
            <person name="Mortensen U.H."/>
            <person name="Andersen M.R."/>
            <person name="Baker S.E."/>
        </authorList>
    </citation>
    <scope>NUCLEOTIDE SEQUENCE [LARGE SCALE GENOMIC DNA]</scope>
    <source>
        <strain evidence="2 3">CBS 707.79</strain>
    </source>
</reference>
<name>A0A319DBE3_9EURO</name>
<keyword evidence="1" id="KW-0732">Signal</keyword>
<sequence>MLPQTLLLWLTGLLLTTHAALHHPAPPTPSPPPATATPIYQFHGNNTWAENLAIRPSGDILVTRVDVPELWHIHPTTGTGNLLHRFPHATALMGITEISPDVFALAVGNATTTGHPVAGSWSIWTVDMNSRIPRIKELLAIPDAEWPNGVGRMDGLAGVILVADCVKGVVFKVDVGKRTYEVTLQDPTMAMENVIGINGVHGYEGHVYYSSTAKRTLYRIPVDHRVRATGPAETVLADTGVDDFAIAPDGTFYLMIHAGNQVLKLGRDNEVTVLVGHGNGTDVAGPTGGQVTRDGRVLYVSTCGACGGDSPWVEQGAEVLSVRLWG</sequence>
<dbReference type="STRING" id="1448320.A0A319DBE3"/>